<keyword evidence="3 7" id="KW-1133">Transmembrane helix</keyword>
<comment type="subcellular location">
    <subcellularLocation>
        <location evidence="1">Golgi apparatus membrane</location>
        <topology evidence="1">Multi-pass membrane protein</topology>
    </subcellularLocation>
</comment>
<feature type="transmembrane region" description="Helical" evidence="7">
    <location>
        <begin position="36"/>
        <end position="53"/>
    </location>
</feature>
<dbReference type="PANTHER" id="PTHR21493">
    <property type="entry name" value="CGI-141-RELATED/LIPASE CONTAINING PROTEIN"/>
    <property type="match status" value="1"/>
</dbReference>
<keyword evidence="2 7" id="KW-0812">Transmembrane</keyword>
<feature type="transmembrane region" description="Helical" evidence="7">
    <location>
        <begin position="91"/>
        <end position="109"/>
    </location>
</feature>
<evidence type="ECO:0000256" key="4">
    <source>
        <dbReference type="ARBA" id="ARBA00023034"/>
    </source>
</evidence>
<evidence type="ECO:0000256" key="6">
    <source>
        <dbReference type="ARBA" id="ARBA00025799"/>
    </source>
</evidence>
<evidence type="ECO:0000256" key="2">
    <source>
        <dbReference type="ARBA" id="ARBA00022692"/>
    </source>
</evidence>
<evidence type="ECO:0000256" key="7">
    <source>
        <dbReference type="SAM" id="Phobius"/>
    </source>
</evidence>
<reference evidence="8 9" key="1">
    <citation type="submission" date="2024-03" db="EMBL/GenBank/DDBJ databases">
        <title>The genome assembly and annotation of the cricket Gryllus longicercus Weissman &amp; Gray.</title>
        <authorList>
            <person name="Szrajer S."/>
            <person name="Gray D."/>
            <person name="Ylla G."/>
        </authorList>
    </citation>
    <scope>NUCLEOTIDE SEQUENCE [LARGE SCALE GENOMIC DNA]</scope>
    <source>
        <strain evidence="8">DAG 2021-001</strain>
        <tissue evidence="8">Whole body minus gut</tissue>
    </source>
</reference>
<evidence type="ECO:0008006" key="10">
    <source>
        <dbReference type="Google" id="ProtNLM"/>
    </source>
</evidence>
<evidence type="ECO:0000256" key="3">
    <source>
        <dbReference type="ARBA" id="ARBA00022989"/>
    </source>
</evidence>
<accession>A0AAN9VP84</accession>
<dbReference type="Pfam" id="PF04178">
    <property type="entry name" value="Got1"/>
    <property type="match status" value="1"/>
</dbReference>
<proteinExistence type="inferred from homology"/>
<dbReference type="GO" id="GO:0000139">
    <property type="term" value="C:Golgi membrane"/>
    <property type="evidence" value="ECO:0007669"/>
    <property type="project" value="UniProtKB-SubCell"/>
</dbReference>
<dbReference type="GO" id="GO:0006888">
    <property type="term" value="P:endoplasmic reticulum to Golgi vesicle-mediated transport"/>
    <property type="evidence" value="ECO:0007669"/>
    <property type="project" value="InterPro"/>
</dbReference>
<comment type="caution">
    <text evidence="8">The sequence shown here is derived from an EMBL/GenBank/DDBJ whole genome shotgun (WGS) entry which is preliminary data.</text>
</comment>
<keyword evidence="9" id="KW-1185">Reference proteome</keyword>
<dbReference type="GO" id="GO:0005783">
    <property type="term" value="C:endoplasmic reticulum"/>
    <property type="evidence" value="ECO:0007669"/>
    <property type="project" value="TreeGrafter"/>
</dbReference>
<protein>
    <recommendedName>
        <fullName evidence="10">Vesicle transport protein GOT1B</fullName>
    </recommendedName>
</protein>
<dbReference type="InterPro" id="IPR007305">
    <property type="entry name" value="Vesicle_transpt_Got1/SFT2"/>
</dbReference>
<feature type="transmembrane region" description="Helical" evidence="7">
    <location>
        <begin position="12"/>
        <end position="30"/>
    </location>
</feature>
<feature type="transmembrane region" description="Helical" evidence="7">
    <location>
        <begin position="65"/>
        <end position="85"/>
    </location>
</feature>
<evidence type="ECO:0000256" key="5">
    <source>
        <dbReference type="ARBA" id="ARBA00023136"/>
    </source>
</evidence>
<dbReference type="Proteomes" id="UP001378592">
    <property type="component" value="Unassembled WGS sequence"/>
</dbReference>
<comment type="similarity">
    <text evidence="6">Belongs to the GOT1 family.</text>
</comment>
<sequence>MFEITDVQKIGVGLAGFGVFFLFLGVLLLLDKALLALGNILFICGLACVIGLERTFRFFFQTHKLRGSAGFFGGIFLVLLGWPLIGMLLETYGFVLLFSGFFPVAINFLRRVPVLGTLLNLPGIRGYFHFWLIFSDCRSFSRRFESNNSMRWGYTALVVLYV</sequence>
<dbReference type="EMBL" id="JAZDUA010000086">
    <property type="protein sequence ID" value="KAK7868774.1"/>
    <property type="molecule type" value="Genomic_DNA"/>
</dbReference>
<evidence type="ECO:0000313" key="9">
    <source>
        <dbReference type="Proteomes" id="UP001378592"/>
    </source>
</evidence>
<dbReference type="InterPro" id="IPR045176">
    <property type="entry name" value="Got1"/>
</dbReference>
<evidence type="ECO:0000313" key="8">
    <source>
        <dbReference type="EMBL" id="KAK7868774.1"/>
    </source>
</evidence>
<name>A0AAN9VP84_9ORTH</name>
<dbReference type="GO" id="GO:0042147">
    <property type="term" value="P:retrograde transport, endosome to Golgi"/>
    <property type="evidence" value="ECO:0007669"/>
    <property type="project" value="InterPro"/>
</dbReference>
<evidence type="ECO:0000256" key="1">
    <source>
        <dbReference type="ARBA" id="ARBA00004653"/>
    </source>
</evidence>
<keyword evidence="4" id="KW-0333">Golgi apparatus</keyword>
<dbReference type="AlphaFoldDB" id="A0AAN9VP84"/>
<keyword evidence="5 7" id="KW-0472">Membrane</keyword>
<organism evidence="8 9">
    <name type="scientific">Gryllus longicercus</name>
    <dbReference type="NCBI Taxonomy" id="2509291"/>
    <lineage>
        <taxon>Eukaryota</taxon>
        <taxon>Metazoa</taxon>
        <taxon>Ecdysozoa</taxon>
        <taxon>Arthropoda</taxon>
        <taxon>Hexapoda</taxon>
        <taxon>Insecta</taxon>
        <taxon>Pterygota</taxon>
        <taxon>Neoptera</taxon>
        <taxon>Polyneoptera</taxon>
        <taxon>Orthoptera</taxon>
        <taxon>Ensifera</taxon>
        <taxon>Gryllidea</taxon>
        <taxon>Grylloidea</taxon>
        <taxon>Gryllidae</taxon>
        <taxon>Gryllinae</taxon>
        <taxon>Gryllus</taxon>
    </lineage>
</organism>
<gene>
    <name evidence="8" type="ORF">R5R35_003623</name>
</gene>
<dbReference type="GO" id="GO:0005829">
    <property type="term" value="C:cytosol"/>
    <property type="evidence" value="ECO:0007669"/>
    <property type="project" value="GOC"/>
</dbReference>
<dbReference type="PANTHER" id="PTHR21493:SF9">
    <property type="entry name" value="GOLGI TRANSPORT PROTEIN 1-RELATED"/>
    <property type="match status" value="1"/>
</dbReference>